<proteinExistence type="predicted"/>
<keyword evidence="3" id="KW-1185">Reference proteome</keyword>
<evidence type="ECO:0000256" key="1">
    <source>
        <dbReference type="SAM" id="MobiDB-lite"/>
    </source>
</evidence>
<organism evidence="2 3">
    <name type="scientific">Xylella phage Cota</name>
    <dbReference type="NCBI Taxonomy" id="2699877"/>
    <lineage>
        <taxon>Viruses</taxon>
        <taxon>Duplodnaviria</taxon>
        <taxon>Heunggongvirae</taxon>
        <taxon>Uroviricota</taxon>
        <taxon>Caudoviricetes</taxon>
        <taxon>Autographivirales</taxon>
        <taxon>Autonotataviridae</taxon>
        <taxon>Cotavirus</taxon>
        <taxon>Cotavirus cota</taxon>
    </lineage>
</organism>
<dbReference type="Proteomes" id="UP000501273">
    <property type="component" value="Chromosome"/>
</dbReference>
<protein>
    <submittedName>
        <fullName evidence="2">Uncharacterized protein</fullName>
    </submittedName>
</protein>
<accession>A0A6F8ZK07</accession>
<name>A0A6F8ZK07_9CAUD</name>
<sequence length="67" mass="7570">MRSTIFSSRNTRSEYHGEPTPYTTRKASSRISASTPPSTIISVAYPVYESLVMSESFTRCLAFSIWQ</sequence>
<reference evidence="2 3" key="1">
    <citation type="submission" date="2020-03" db="EMBL/GenBank/DDBJ databases">
        <authorList>
            <person name="Ansaldi M."/>
            <person name="Clavijo F."/>
        </authorList>
    </citation>
    <scope>NUCLEOTIDE SEQUENCE [LARGE SCALE GENOMIC DNA]</scope>
</reference>
<feature type="compositionally biased region" description="Polar residues" evidence="1">
    <location>
        <begin position="1"/>
        <end position="10"/>
    </location>
</feature>
<dbReference type="EMBL" id="LR778216">
    <property type="protein sequence ID" value="CAB1282941.1"/>
    <property type="molecule type" value="Genomic_DNA"/>
</dbReference>
<evidence type="ECO:0000313" key="3">
    <source>
        <dbReference type="Proteomes" id="UP000501273"/>
    </source>
</evidence>
<feature type="region of interest" description="Disordered" evidence="1">
    <location>
        <begin position="1"/>
        <end position="34"/>
    </location>
</feature>
<evidence type="ECO:0000313" key="2">
    <source>
        <dbReference type="EMBL" id="CAB1282941.1"/>
    </source>
</evidence>